<dbReference type="PANTHER" id="PTHR12422">
    <property type="entry name" value="GH09096P"/>
    <property type="match status" value="1"/>
</dbReference>
<feature type="domain" description="CYRIA/CYRIB Rac1 binding" evidence="6">
    <location>
        <begin position="75"/>
        <end position="332"/>
    </location>
</feature>
<dbReference type="GO" id="GO:0031267">
    <property type="term" value="F:small GTPase binding"/>
    <property type="evidence" value="ECO:0007669"/>
    <property type="project" value="InterPro"/>
</dbReference>
<reference evidence="7" key="1">
    <citation type="submission" date="2023-05" db="EMBL/GenBank/DDBJ databases">
        <title>High-quality long-read genome of Scophthalmus maximus.</title>
        <authorList>
            <person name="Lien S."/>
            <person name="Martinez P."/>
        </authorList>
    </citation>
    <scope>NUCLEOTIDE SEQUENCE [LARGE SCALE GENOMIC DNA]</scope>
</reference>
<reference evidence="7" key="2">
    <citation type="submission" date="2025-08" db="UniProtKB">
        <authorList>
            <consortium name="Ensembl"/>
        </authorList>
    </citation>
    <scope>IDENTIFICATION</scope>
</reference>
<evidence type="ECO:0000313" key="8">
    <source>
        <dbReference type="Proteomes" id="UP000694558"/>
    </source>
</evidence>
<dbReference type="Proteomes" id="UP000694558">
    <property type="component" value="Chromosome 7"/>
</dbReference>
<dbReference type="Ensembl" id="ENSSMAT00000078179.1">
    <property type="protein sequence ID" value="ENSSMAP00000045121.1"/>
    <property type="gene ID" value="ENSSMAG00000020728.2"/>
</dbReference>
<proteinExistence type="inferred from homology"/>
<keyword evidence="3" id="KW-0472">Membrane</keyword>
<evidence type="ECO:0000313" key="7">
    <source>
        <dbReference type="Ensembl" id="ENSSMAP00000045121.1"/>
    </source>
</evidence>
<evidence type="ECO:0000256" key="1">
    <source>
        <dbReference type="ARBA" id="ARBA00004635"/>
    </source>
</evidence>
<evidence type="ECO:0000256" key="2">
    <source>
        <dbReference type="ARBA" id="ARBA00005778"/>
    </source>
</evidence>
<dbReference type="Pfam" id="PF07159">
    <property type="entry name" value="CYRIA-B_Rac1-bd"/>
    <property type="match status" value="1"/>
</dbReference>
<accession>A0A8D3CCW3</accession>
<evidence type="ECO:0000259" key="6">
    <source>
        <dbReference type="Pfam" id="PF07159"/>
    </source>
</evidence>
<dbReference type="AlphaFoldDB" id="A0A8D3CCW3"/>
<evidence type="ECO:0000256" key="4">
    <source>
        <dbReference type="ARBA" id="ARBA00023288"/>
    </source>
</evidence>
<gene>
    <name evidence="7" type="primary">fam49al</name>
</gene>
<dbReference type="InterPro" id="IPR039789">
    <property type="entry name" value="CYRI"/>
</dbReference>
<feature type="region of interest" description="Disordered" evidence="5">
    <location>
        <begin position="52"/>
        <end position="80"/>
    </location>
</feature>
<feature type="compositionally biased region" description="Basic and acidic residues" evidence="5">
    <location>
        <begin position="55"/>
        <end position="68"/>
    </location>
</feature>
<name>A0A8D3CCW3_SCOMX</name>
<evidence type="ECO:0000256" key="5">
    <source>
        <dbReference type="SAM" id="MobiDB-lite"/>
    </source>
</evidence>
<organism evidence="7 8">
    <name type="scientific">Scophthalmus maximus</name>
    <name type="common">Turbot</name>
    <name type="synonym">Psetta maxima</name>
    <dbReference type="NCBI Taxonomy" id="52904"/>
    <lineage>
        <taxon>Eukaryota</taxon>
        <taxon>Metazoa</taxon>
        <taxon>Chordata</taxon>
        <taxon>Craniata</taxon>
        <taxon>Vertebrata</taxon>
        <taxon>Euteleostomi</taxon>
        <taxon>Actinopterygii</taxon>
        <taxon>Neopterygii</taxon>
        <taxon>Teleostei</taxon>
        <taxon>Neoteleostei</taxon>
        <taxon>Acanthomorphata</taxon>
        <taxon>Carangaria</taxon>
        <taxon>Pleuronectiformes</taxon>
        <taxon>Pleuronectoidei</taxon>
        <taxon>Scophthalmidae</taxon>
        <taxon>Scophthalmus</taxon>
    </lineage>
</organism>
<dbReference type="InterPro" id="IPR009828">
    <property type="entry name" value="CYRIA/CYRIB_Rac1-bd"/>
</dbReference>
<dbReference type="GeneTree" id="ENSGT00390000015159"/>
<comment type="subcellular location">
    <subcellularLocation>
        <location evidence="1">Membrane</location>
        <topology evidence="1">Lipid-anchor</topology>
    </subcellularLocation>
</comment>
<keyword evidence="4" id="KW-0449">Lipoprotein</keyword>
<evidence type="ECO:0000256" key="3">
    <source>
        <dbReference type="ARBA" id="ARBA00023136"/>
    </source>
</evidence>
<sequence length="336" mass="38602">MHSERQRVKEREQKFTSVCSKAESYDQCNRWDIAQSRGETWDLLTAAVSQGKGRGQVEEERVGGQREKRSSHRRKRGAIQNPGDLALQEKAWNAVCPLVAKLKRFYEFSLRLENALRSLLEALTSPPYAPMQHLEREQALAKQFAEILHFTLSFDELKMTNPAIQNDFSYYRRTISRNRLNNQQLEAENEVNNEMANRMSLFYAEATPMLKTLSNATTKFVSENKTLPIEDTTDCLSTMACVCRVMLETPEYRCRFTNTDTMLFCMRVMVGVIILYDHVHPVGAFAKTSKIDMKGCIKVLKEQPSNSVEGLLNALRYTTRHLNDDSTSKQIRALLQ</sequence>
<protein>
    <submittedName>
        <fullName evidence="7">Family with sequence similarity 49 member A, like</fullName>
    </submittedName>
</protein>
<comment type="similarity">
    <text evidence="2">Belongs to the CYRI family.</text>
</comment>
<dbReference type="GO" id="GO:0016020">
    <property type="term" value="C:membrane"/>
    <property type="evidence" value="ECO:0007669"/>
    <property type="project" value="UniProtKB-SubCell"/>
</dbReference>
<dbReference type="GO" id="GO:0030833">
    <property type="term" value="P:regulation of actin filament polymerization"/>
    <property type="evidence" value="ECO:0007669"/>
    <property type="project" value="InterPro"/>
</dbReference>